<proteinExistence type="predicted"/>
<name>D6XYE7_BACIE</name>
<dbReference type="EMBL" id="CP001791">
    <property type="protein sequence ID" value="ADI00216.1"/>
    <property type="molecule type" value="Genomic_DNA"/>
</dbReference>
<keyword evidence="2" id="KW-1185">Reference proteome</keyword>
<sequence length="154" mass="17791">MKQFMPLLLIAAIIGGAFWLFQDEYEPPFDPLYEDAAVNEDWRVVFFLEPEDDTLTIGAWLEWISEDRDAEDLEKLEFFVNHGTGSFFYQDLNVEEAEEELIYQKRCDGCLSPSGRLEASMMINWQAGGETGSDFHHFVLPDIDVALYEDYIGE</sequence>
<accession>D6XYE7</accession>
<dbReference type="STRING" id="439292.Bsel_2719"/>
<dbReference type="Proteomes" id="UP000000271">
    <property type="component" value="Chromosome"/>
</dbReference>
<protein>
    <submittedName>
        <fullName evidence="1">Uncharacterized protein</fullName>
    </submittedName>
</protein>
<dbReference type="AlphaFoldDB" id="D6XYE7"/>
<dbReference type="OrthoDB" id="2887909at2"/>
<evidence type="ECO:0000313" key="2">
    <source>
        <dbReference type="Proteomes" id="UP000000271"/>
    </source>
</evidence>
<reference evidence="1" key="1">
    <citation type="submission" date="2009-10" db="EMBL/GenBank/DDBJ databases">
        <title>Complete sequence of Bacillus selenitireducens MLS10.</title>
        <authorList>
            <consortium name="US DOE Joint Genome Institute"/>
            <person name="Lucas S."/>
            <person name="Copeland A."/>
            <person name="Lapidus A."/>
            <person name="Glavina del Rio T."/>
            <person name="Dalin E."/>
            <person name="Tice H."/>
            <person name="Bruce D."/>
            <person name="Goodwin L."/>
            <person name="Pitluck S."/>
            <person name="Sims D."/>
            <person name="Brettin T."/>
            <person name="Detter J.C."/>
            <person name="Han C."/>
            <person name="Larimer F."/>
            <person name="Land M."/>
            <person name="Hauser L."/>
            <person name="Kyrpides N."/>
            <person name="Ovchinnikova G."/>
            <person name="Stolz J."/>
        </authorList>
    </citation>
    <scope>NUCLEOTIDE SEQUENCE [LARGE SCALE GENOMIC DNA]</scope>
    <source>
        <strain evidence="1">MLS10</strain>
    </source>
</reference>
<gene>
    <name evidence="1" type="ordered locus">Bsel_2719</name>
</gene>
<evidence type="ECO:0000313" key="1">
    <source>
        <dbReference type="EMBL" id="ADI00216.1"/>
    </source>
</evidence>
<dbReference type="KEGG" id="bse:Bsel_2719"/>
<dbReference type="RefSeq" id="WP_013173630.1">
    <property type="nucleotide sequence ID" value="NC_014219.1"/>
</dbReference>
<dbReference type="HOGENOM" id="CLU_1700698_0_0_9"/>
<organism evidence="1 2">
    <name type="scientific">Bacillus selenitireducens (strain ATCC 700615 / DSM 15326 / MLS10)</name>
    <dbReference type="NCBI Taxonomy" id="439292"/>
    <lineage>
        <taxon>Bacteria</taxon>
        <taxon>Bacillati</taxon>
        <taxon>Bacillota</taxon>
        <taxon>Bacilli</taxon>
        <taxon>Bacillales</taxon>
        <taxon>Bacillaceae</taxon>
        <taxon>Salisediminibacterium</taxon>
    </lineage>
</organism>